<proteinExistence type="predicted"/>
<dbReference type="PROSITE" id="PS50231">
    <property type="entry name" value="RICIN_B_LECTIN"/>
    <property type="match status" value="1"/>
</dbReference>
<evidence type="ECO:0000313" key="4">
    <source>
        <dbReference type="Proteomes" id="UP000053127"/>
    </source>
</evidence>
<evidence type="ECO:0000313" key="3">
    <source>
        <dbReference type="EMBL" id="KUM99068.1"/>
    </source>
</evidence>
<organism evidence="3 4">
    <name type="scientific">Streptomyces yokosukanensis</name>
    <dbReference type="NCBI Taxonomy" id="67386"/>
    <lineage>
        <taxon>Bacteria</taxon>
        <taxon>Bacillati</taxon>
        <taxon>Actinomycetota</taxon>
        <taxon>Actinomycetes</taxon>
        <taxon>Kitasatosporales</taxon>
        <taxon>Streptomycetaceae</taxon>
        <taxon>Streptomyces</taxon>
    </lineage>
</organism>
<dbReference type="EMBL" id="LMWN01000069">
    <property type="protein sequence ID" value="KUM99068.1"/>
    <property type="molecule type" value="Genomic_DNA"/>
</dbReference>
<dbReference type="Pfam" id="PF14200">
    <property type="entry name" value="RicinB_lectin_2"/>
    <property type="match status" value="1"/>
</dbReference>
<dbReference type="GO" id="GO:0090729">
    <property type="term" value="F:toxin activity"/>
    <property type="evidence" value="ECO:0007669"/>
    <property type="project" value="InterPro"/>
</dbReference>
<accession>A0A124HDY9</accession>
<feature type="domain" description="Insecticidal crystal toxin" evidence="1">
    <location>
        <begin position="208"/>
        <end position="372"/>
    </location>
</feature>
<dbReference type="Pfam" id="PF05431">
    <property type="entry name" value="Toxin_10"/>
    <property type="match status" value="1"/>
</dbReference>
<feature type="domain" description="Ricin B lectin" evidence="2">
    <location>
        <begin position="61"/>
        <end position="151"/>
    </location>
</feature>
<dbReference type="STRING" id="67386.AQI95_40890"/>
<dbReference type="InterPro" id="IPR000772">
    <property type="entry name" value="Ricin_B_lectin"/>
</dbReference>
<dbReference type="InterPro" id="IPR035992">
    <property type="entry name" value="Ricin_B-like_lectins"/>
</dbReference>
<dbReference type="SUPFAM" id="SSF50370">
    <property type="entry name" value="Ricin B-like lectins"/>
    <property type="match status" value="1"/>
</dbReference>
<dbReference type="RefSeq" id="WP_067136127.1">
    <property type="nucleotide sequence ID" value="NZ_KQ948234.1"/>
</dbReference>
<keyword evidence="4" id="KW-1185">Reference proteome</keyword>
<sequence>MGDFSSERRVVTMPQIPAGRSYRIKNKRSNLYMNVAAYSDDEGMELQLWHLQPASDINRRSQIWHVFPLDYGKYLLANKASGQVVNVARNSTDPGWHLQQYPIQPLSSHPSQQWMLDDVGGGAVGIINDKSQLLATPRGWDSTPGTPLEQWTRADESHATAQQWMFEVEDEYKPVLDLPDITHPGIGDIHRMTSYEPTPSAKTDPVEVGAMAYPFPLVRDPAYDRRRQAQDNPYYILRRYGFWERVYSYEHGGASDYTHTEETTVGLTTTNARTVEETTSISVTAEASFGFKGVGASLSTTISHELKVTTTHEEVKSHSKKVTIERNYQAGKRVTEAIWYRSDKYVLERLNGTVVLDWTTRDPNTSVADAYPLPAREAIPE</sequence>
<dbReference type="AlphaFoldDB" id="A0A124HDY9"/>
<name>A0A124HDY9_9ACTN</name>
<comment type="caution">
    <text evidence="3">The sequence shown here is derived from an EMBL/GenBank/DDBJ whole genome shotgun (WGS) entry which is preliminary data.</text>
</comment>
<evidence type="ECO:0000259" key="2">
    <source>
        <dbReference type="Pfam" id="PF14200"/>
    </source>
</evidence>
<protein>
    <submittedName>
        <fullName evidence="3">Uncharacterized protein</fullName>
    </submittedName>
</protein>
<dbReference type="CDD" id="cd00161">
    <property type="entry name" value="beta-trefoil_Ricin-like"/>
    <property type="match status" value="1"/>
</dbReference>
<dbReference type="Proteomes" id="UP000053127">
    <property type="component" value="Unassembled WGS sequence"/>
</dbReference>
<evidence type="ECO:0000259" key="1">
    <source>
        <dbReference type="Pfam" id="PF05431"/>
    </source>
</evidence>
<gene>
    <name evidence="3" type="ORF">AQI95_40890</name>
</gene>
<dbReference type="OrthoDB" id="4017452at2"/>
<dbReference type="Gene3D" id="2.80.10.50">
    <property type="match status" value="1"/>
</dbReference>
<dbReference type="InterPro" id="IPR008872">
    <property type="entry name" value="Toxin_P42"/>
</dbReference>
<reference evidence="3 4" key="1">
    <citation type="submission" date="2015-10" db="EMBL/GenBank/DDBJ databases">
        <title>Draft genome sequence of Streptomyces yokosukanensis DSM 40224, type strain for the species Streptomyces yokosukanensis.</title>
        <authorList>
            <person name="Ruckert C."/>
            <person name="Winkler A."/>
            <person name="Kalinowski J."/>
            <person name="Kampfer P."/>
            <person name="Glaeser S."/>
        </authorList>
    </citation>
    <scope>NUCLEOTIDE SEQUENCE [LARGE SCALE GENOMIC DNA]</scope>
    <source>
        <strain evidence="3 4">DSM 40224</strain>
    </source>
</reference>